<accession>A0A8T2E473</accession>
<evidence type="ECO:0000313" key="8">
    <source>
        <dbReference type="EMBL" id="KAG7617906.1"/>
    </source>
</evidence>
<evidence type="ECO:0000256" key="5">
    <source>
        <dbReference type="ARBA" id="ARBA00022989"/>
    </source>
</evidence>
<sequence length="122" mass="13692">MANQGAKKRKDENARHMAKLRLIMILCNILYVLVRVIISHSSHTWKNWIGLVLTSLGYGIPYKLLHQMAKPSVSDAGELLDGGFDMSTPGMCGYLHDVLYITCFVQVGSIISGKFWYAYLVV</sequence>
<feature type="transmembrane region" description="Helical" evidence="7">
    <location>
        <begin position="20"/>
        <end position="39"/>
    </location>
</feature>
<proteinExistence type="inferred from homology"/>
<evidence type="ECO:0000256" key="1">
    <source>
        <dbReference type="ARBA" id="ARBA00004477"/>
    </source>
</evidence>
<dbReference type="Pfam" id="PF05620">
    <property type="entry name" value="TMEM208_SND2"/>
    <property type="match status" value="1"/>
</dbReference>
<feature type="transmembrane region" description="Helical" evidence="7">
    <location>
        <begin position="98"/>
        <end position="119"/>
    </location>
</feature>
<dbReference type="InterPro" id="IPR008506">
    <property type="entry name" value="SND2/TMEM208"/>
</dbReference>
<evidence type="ECO:0000313" key="9">
    <source>
        <dbReference type="Proteomes" id="UP000694240"/>
    </source>
</evidence>
<dbReference type="PANTHER" id="PTHR13505">
    <property type="entry name" value="TRANSMEMBRANE PROTEIN 208"/>
    <property type="match status" value="1"/>
</dbReference>
<keyword evidence="4" id="KW-0256">Endoplasmic reticulum</keyword>
<gene>
    <name evidence="8" type="ORF">ISN45_At04g032290</name>
</gene>
<name>A0A8T2E473_9BRAS</name>
<organism evidence="8 9">
    <name type="scientific">Arabidopsis thaliana x Arabidopsis arenosa</name>
    <dbReference type="NCBI Taxonomy" id="1240361"/>
    <lineage>
        <taxon>Eukaryota</taxon>
        <taxon>Viridiplantae</taxon>
        <taxon>Streptophyta</taxon>
        <taxon>Embryophyta</taxon>
        <taxon>Tracheophyta</taxon>
        <taxon>Spermatophyta</taxon>
        <taxon>Magnoliopsida</taxon>
        <taxon>eudicotyledons</taxon>
        <taxon>Gunneridae</taxon>
        <taxon>Pentapetalae</taxon>
        <taxon>rosids</taxon>
        <taxon>malvids</taxon>
        <taxon>Brassicales</taxon>
        <taxon>Brassicaceae</taxon>
        <taxon>Camelineae</taxon>
        <taxon>Arabidopsis</taxon>
    </lineage>
</organism>
<keyword evidence="9" id="KW-1185">Reference proteome</keyword>
<keyword evidence="5 7" id="KW-1133">Transmembrane helix</keyword>
<keyword evidence="3 7" id="KW-0812">Transmembrane</keyword>
<dbReference type="PANTHER" id="PTHR13505:SF7">
    <property type="entry name" value="TRANSMEMBRANE PROTEIN 208"/>
    <property type="match status" value="1"/>
</dbReference>
<dbReference type="GO" id="GO:0005773">
    <property type="term" value="C:vacuole"/>
    <property type="evidence" value="ECO:0007669"/>
    <property type="project" value="GOC"/>
</dbReference>
<protein>
    <submittedName>
        <fullName evidence="8">SRP-independent targeting protein 2</fullName>
    </submittedName>
</protein>
<comment type="similarity">
    <text evidence="2">Belongs to the TMEM208 family.</text>
</comment>
<evidence type="ECO:0000256" key="3">
    <source>
        <dbReference type="ARBA" id="ARBA00022692"/>
    </source>
</evidence>
<evidence type="ECO:0000256" key="2">
    <source>
        <dbReference type="ARBA" id="ARBA00009950"/>
    </source>
</evidence>
<dbReference type="EMBL" id="JAEFBK010000004">
    <property type="protein sequence ID" value="KAG7617906.1"/>
    <property type="molecule type" value="Genomic_DNA"/>
</dbReference>
<evidence type="ECO:0000256" key="4">
    <source>
        <dbReference type="ARBA" id="ARBA00022824"/>
    </source>
</evidence>
<evidence type="ECO:0000256" key="6">
    <source>
        <dbReference type="ARBA" id="ARBA00023136"/>
    </source>
</evidence>
<dbReference type="AlphaFoldDB" id="A0A8T2E473"/>
<reference evidence="8 9" key="1">
    <citation type="submission" date="2020-12" db="EMBL/GenBank/DDBJ databases">
        <title>Concerted genomic and epigenomic changes stabilize Arabidopsis allopolyploids.</title>
        <authorList>
            <person name="Chen Z."/>
        </authorList>
    </citation>
    <scope>NUCLEOTIDE SEQUENCE [LARGE SCALE GENOMIC DNA]</scope>
    <source>
        <strain evidence="8">Allo738</strain>
        <tissue evidence="8">Leaf</tissue>
    </source>
</reference>
<dbReference type="GO" id="GO:0005789">
    <property type="term" value="C:endoplasmic reticulum membrane"/>
    <property type="evidence" value="ECO:0007669"/>
    <property type="project" value="UniProtKB-SubCell"/>
</dbReference>
<dbReference type="GO" id="GO:0006624">
    <property type="term" value="P:vacuolar protein processing"/>
    <property type="evidence" value="ECO:0007669"/>
    <property type="project" value="TreeGrafter"/>
</dbReference>
<keyword evidence="6 7" id="KW-0472">Membrane</keyword>
<dbReference type="Proteomes" id="UP000694240">
    <property type="component" value="Chromosome 4"/>
</dbReference>
<comment type="subcellular location">
    <subcellularLocation>
        <location evidence="1">Endoplasmic reticulum membrane</location>
        <topology evidence="1">Multi-pass membrane protein</topology>
    </subcellularLocation>
</comment>
<comment type="caution">
    <text evidence="8">The sequence shown here is derived from an EMBL/GenBank/DDBJ whole genome shotgun (WGS) entry which is preliminary data.</text>
</comment>
<evidence type="ECO:0000256" key="7">
    <source>
        <dbReference type="SAM" id="Phobius"/>
    </source>
</evidence>